<dbReference type="EMBL" id="VEVO01000007">
    <property type="protein sequence ID" value="KAF0040093.1"/>
    <property type="molecule type" value="Genomic_DNA"/>
</dbReference>
<evidence type="ECO:0000313" key="1">
    <source>
        <dbReference type="EMBL" id="KAF0040093.1"/>
    </source>
</evidence>
<name>A0A6A4T200_SCOMX</name>
<reference evidence="1 2" key="1">
    <citation type="submission" date="2019-06" db="EMBL/GenBank/DDBJ databases">
        <title>Draft genomes of female and male turbot (Scophthalmus maximus).</title>
        <authorList>
            <person name="Xu H."/>
            <person name="Xu X.-W."/>
            <person name="Shao C."/>
            <person name="Chen S."/>
        </authorList>
    </citation>
    <scope>NUCLEOTIDE SEQUENCE [LARGE SCALE GENOMIC DNA]</scope>
    <source>
        <strain evidence="1">Ysfricsl-2016a</strain>
        <tissue evidence="1">Blood</tissue>
    </source>
</reference>
<comment type="caution">
    <text evidence="1">The sequence shown here is derived from an EMBL/GenBank/DDBJ whole genome shotgun (WGS) entry which is preliminary data.</text>
</comment>
<dbReference type="AlphaFoldDB" id="A0A6A4T200"/>
<sequence>MTLNSSEIQCRAAASRVWPFDSQTYHAAHFKHGLDLCLQRDEGKAIDDKRRYTFSDVIKIGILKGVLLQCGGTLGGRNDM</sequence>
<gene>
    <name evidence="1" type="ORF">F2P81_008328</name>
</gene>
<dbReference type="Proteomes" id="UP000438429">
    <property type="component" value="Unassembled WGS sequence"/>
</dbReference>
<evidence type="ECO:0000313" key="2">
    <source>
        <dbReference type="Proteomes" id="UP000438429"/>
    </source>
</evidence>
<protein>
    <submittedName>
        <fullName evidence="1">Uncharacterized protein</fullName>
    </submittedName>
</protein>
<organism evidence="1 2">
    <name type="scientific">Scophthalmus maximus</name>
    <name type="common">Turbot</name>
    <name type="synonym">Psetta maxima</name>
    <dbReference type="NCBI Taxonomy" id="52904"/>
    <lineage>
        <taxon>Eukaryota</taxon>
        <taxon>Metazoa</taxon>
        <taxon>Chordata</taxon>
        <taxon>Craniata</taxon>
        <taxon>Vertebrata</taxon>
        <taxon>Euteleostomi</taxon>
        <taxon>Actinopterygii</taxon>
        <taxon>Neopterygii</taxon>
        <taxon>Teleostei</taxon>
        <taxon>Neoteleostei</taxon>
        <taxon>Acanthomorphata</taxon>
        <taxon>Carangaria</taxon>
        <taxon>Pleuronectiformes</taxon>
        <taxon>Pleuronectoidei</taxon>
        <taxon>Scophthalmidae</taxon>
        <taxon>Scophthalmus</taxon>
    </lineage>
</organism>
<proteinExistence type="predicted"/>
<accession>A0A6A4T200</accession>